<comment type="caution">
    <text evidence="1">The sequence shown here is derived from an EMBL/GenBank/DDBJ whole genome shotgun (WGS) entry which is preliminary data.</text>
</comment>
<sequence>MRVGFWWVLAGLGVAGLGCGEAVDSAAVDAVKETSEVPVQALACAPPGAVYKVKDVLPPGAPVPSNALPVPDWLTNAQGTLFFVADLFDGPGVLWRSDGTSVGTVPVKEFSAIAGTYRDFSPLVAVGTRVFFLVKDPVVGRELWVSDGTEAGTRLVRDFAPGPASDDLMLFASVGDVLTFFRRPASGGPLELWRSDGTEVGTFRLVTFGAQDSFASGVPPVAGARLFTLHDAANGTYLWRTDGTAAGTTVVKRLDADLVWLQGTAVTATGLSVFSFYDEGSITEVWRTDGTPGGTVRLDSFGGYVRLLGALGGYVYVASGTVDGSALKISRVSLAGGGKATATWLPNRYAGQPDAWPYVEYSAVAGGKLYVSMAIGTSGPAPREVGLWVTDGTEAGTRELSRGLSTGDENYSPLFDTGVGTLLFSADGGGTGLEPWVTDGTPGRTGLVADLSPLGGSNPQAFTQVGSTLFFRARSDTRGDALWAMPATVACPTQEVHAR</sequence>
<reference evidence="1 4" key="2">
    <citation type="submission" date="2019-07" db="EMBL/GenBank/DDBJ databases">
        <title>Whole genome shotgun sequence of Myxococcus virescens NBRC 100334.</title>
        <authorList>
            <person name="Hosoyama A."/>
            <person name="Uohara A."/>
            <person name="Ohji S."/>
            <person name="Ichikawa N."/>
        </authorList>
    </citation>
    <scope>NUCLEOTIDE SEQUENCE [LARGE SCALE GENOMIC DNA]</scope>
    <source>
        <strain evidence="1 4">NBRC 100334</strain>
    </source>
</reference>
<accession>A0A511HIG0</accession>
<evidence type="ECO:0000313" key="4">
    <source>
        <dbReference type="Proteomes" id="UP000321224"/>
    </source>
</evidence>
<dbReference type="RefSeq" id="WP_244171976.1">
    <property type="nucleotide sequence ID" value="NZ_BJVY01000032.1"/>
</dbReference>
<dbReference type="Proteomes" id="UP000198717">
    <property type="component" value="Unassembled WGS sequence"/>
</dbReference>
<reference evidence="2 3" key="1">
    <citation type="submission" date="2016-10" db="EMBL/GenBank/DDBJ databases">
        <authorList>
            <person name="Varghese N."/>
            <person name="Submissions S."/>
        </authorList>
    </citation>
    <scope>NUCLEOTIDE SEQUENCE [LARGE SCALE GENOMIC DNA]</scope>
    <source>
        <strain evidence="2 3">DSM 2260</strain>
    </source>
</reference>
<dbReference type="EMBL" id="BJVY01000032">
    <property type="protein sequence ID" value="GEL73265.1"/>
    <property type="molecule type" value="Genomic_DNA"/>
</dbReference>
<dbReference type="Proteomes" id="UP000321224">
    <property type="component" value="Unassembled WGS sequence"/>
</dbReference>
<organism evidence="1 4">
    <name type="scientific">Myxococcus virescens</name>
    <dbReference type="NCBI Taxonomy" id="83456"/>
    <lineage>
        <taxon>Bacteria</taxon>
        <taxon>Pseudomonadati</taxon>
        <taxon>Myxococcota</taxon>
        <taxon>Myxococcia</taxon>
        <taxon>Myxococcales</taxon>
        <taxon>Cystobacterineae</taxon>
        <taxon>Myxococcaceae</taxon>
        <taxon>Myxococcus</taxon>
    </lineage>
</organism>
<gene>
    <name evidence="1" type="ORF">MVI01_50490</name>
    <name evidence="2" type="ORF">SAMN04488504_108281</name>
</gene>
<name>A0A511HIG0_9BACT</name>
<dbReference type="EMBL" id="FNAJ01000008">
    <property type="protein sequence ID" value="SDE56707.1"/>
    <property type="molecule type" value="Genomic_DNA"/>
</dbReference>
<protein>
    <submittedName>
        <fullName evidence="2">ELWxxDGT repeat-containing protein</fullName>
    </submittedName>
</protein>
<proteinExistence type="predicted"/>
<keyword evidence="3" id="KW-1185">Reference proteome</keyword>
<evidence type="ECO:0000313" key="1">
    <source>
        <dbReference type="EMBL" id="GEL73265.1"/>
    </source>
</evidence>
<dbReference type="PROSITE" id="PS51257">
    <property type="entry name" value="PROKAR_LIPOPROTEIN"/>
    <property type="match status" value="1"/>
</dbReference>
<dbReference type="AlphaFoldDB" id="A0A511HIG0"/>
<evidence type="ECO:0000313" key="3">
    <source>
        <dbReference type="Proteomes" id="UP000198717"/>
    </source>
</evidence>
<evidence type="ECO:0000313" key="2">
    <source>
        <dbReference type="EMBL" id="SDE56707.1"/>
    </source>
</evidence>